<reference evidence="12 13" key="1">
    <citation type="submission" date="2022-01" db="EMBL/GenBank/DDBJ databases">
        <authorList>
            <person name="Xiong W."/>
            <person name="Schranz E."/>
        </authorList>
    </citation>
    <scope>NUCLEOTIDE SEQUENCE [LARGE SCALE GENOMIC DNA]</scope>
</reference>
<feature type="region of interest" description="Disordered" evidence="10">
    <location>
        <begin position="178"/>
        <end position="222"/>
    </location>
</feature>
<dbReference type="SUPFAM" id="SSF46785">
    <property type="entry name" value="Winged helix' DNA-binding domain"/>
    <property type="match status" value="1"/>
</dbReference>
<feature type="region of interest" description="Disordered" evidence="10">
    <location>
        <begin position="507"/>
        <end position="612"/>
    </location>
</feature>
<dbReference type="PANTHER" id="PTHR10015">
    <property type="entry name" value="HEAT SHOCK TRANSCRIPTION FACTOR"/>
    <property type="match status" value="1"/>
</dbReference>
<evidence type="ECO:0000313" key="12">
    <source>
        <dbReference type="EMBL" id="CAH1420139.1"/>
    </source>
</evidence>
<feature type="compositionally biased region" description="Basic and acidic residues" evidence="10">
    <location>
        <begin position="539"/>
        <end position="555"/>
    </location>
</feature>
<keyword evidence="4" id="KW-0805">Transcription regulation</keyword>
<sequence length="635" mass="71409">MGDNVTFNLLNLALVGLGRSDRTQPAFKIKPRHHNYHTVTFWFFGNSTTHLFVEQPSAAAHRRSSRHRFNDVIASLSEQSGGYSDNSFSILQFRSSSTTDMSRRRGVRWDEANLGEIEANKPVRQKITEPKTPYHPMMHDTDGSLSPIGSSGSFLEGDDNSNTKLNAEAIRLALNEMASSSSNSNSHSGWTSSDDEDETDAMDQDQDDEGGKSARSFREKRRAHYDEYRKVKELEKKESVKKETNEKQSIVDDCSVVYTNDKACDDYGKVTSKVSHKKEIVWCAWDRVIDIRTLTYASLNRLFDEHGSSAGGEERRRLVDDKTIDDVISWNEDGSSFVVWNPTEFAKDLLPKYFKHNNFSSFVRQLNTYGFRKLVPDRWEFSNDCFRRGEKRLLCDIQRRKIASASPAPAVAATPVTTVAALSPVHPVTVSPSNSGEEQVVSSNSSRGATTYLSRETTASGGTNAELIDENERLRKENVQLNKELSQMKNLCNRIYMMMSNYATNYNNPSEGNTNTSQQQTATAETTTVTPLNLLPLKRLSEDRDGSGSRRRSPEPEEDISPRLFGVPIGVKRAREGNDGEAAEQHHELQLQQPGVHVKLEPSDDTAKGVGNGVDCKESRWMMKHCQRSDRKVLL</sequence>
<comment type="subcellular location">
    <subcellularLocation>
        <location evidence="1">Nucleus</location>
    </subcellularLocation>
</comment>
<feature type="compositionally biased region" description="Basic and acidic residues" evidence="10">
    <location>
        <begin position="598"/>
        <end position="607"/>
    </location>
</feature>
<dbReference type="InterPro" id="IPR036388">
    <property type="entry name" value="WH-like_DNA-bd_sf"/>
</dbReference>
<feature type="compositionally biased region" description="Basic and acidic residues" evidence="10">
    <location>
        <begin position="573"/>
        <end position="589"/>
    </location>
</feature>
<gene>
    <name evidence="12" type="ORF">LVIROSA_LOCUS7629</name>
</gene>
<comment type="subunit">
    <text evidence="2">Homotrimer.</text>
</comment>
<keyword evidence="6" id="KW-0238">DNA-binding</keyword>
<feature type="compositionally biased region" description="Low complexity" evidence="10">
    <location>
        <begin position="179"/>
        <end position="192"/>
    </location>
</feature>
<dbReference type="GO" id="GO:0009966">
    <property type="term" value="P:regulation of signal transduction"/>
    <property type="evidence" value="ECO:0007669"/>
    <property type="project" value="InterPro"/>
</dbReference>
<dbReference type="SMART" id="SM00415">
    <property type="entry name" value="HSF"/>
    <property type="match status" value="1"/>
</dbReference>
<protein>
    <recommendedName>
        <fullName evidence="11">HSF-type DNA-binding domain-containing protein</fullName>
    </recommendedName>
</protein>
<evidence type="ECO:0000256" key="5">
    <source>
        <dbReference type="ARBA" id="ARBA00023016"/>
    </source>
</evidence>
<evidence type="ECO:0000256" key="6">
    <source>
        <dbReference type="ARBA" id="ARBA00023125"/>
    </source>
</evidence>
<dbReference type="InterPro" id="IPR036390">
    <property type="entry name" value="WH_DNA-bd_sf"/>
</dbReference>
<dbReference type="AlphaFoldDB" id="A0AAU9M7U1"/>
<accession>A0AAU9M7U1</accession>
<evidence type="ECO:0000256" key="1">
    <source>
        <dbReference type="ARBA" id="ARBA00004123"/>
    </source>
</evidence>
<dbReference type="GO" id="GO:0005634">
    <property type="term" value="C:nucleus"/>
    <property type="evidence" value="ECO:0007669"/>
    <property type="project" value="UniProtKB-SubCell"/>
</dbReference>
<evidence type="ECO:0000259" key="11">
    <source>
        <dbReference type="PROSITE" id="PS00434"/>
    </source>
</evidence>
<dbReference type="InterPro" id="IPR000232">
    <property type="entry name" value="HSF_DNA-bd"/>
</dbReference>
<comment type="caution">
    <text evidence="12">The sequence shown here is derived from an EMBL/GenBank/DDBJ whole genome shotgun (WGS) entry which is preliminary data.</text>
</comment>
<evidence type="ECO:0000256" key="4">
    <source>
        <dbReference type="ARBA" id="ARBA00023015"/>
    </source>
</evidence>
<evidence type="ECO:0000256" key="10">
    <source>
        <dbReference type="SAM" id="MobiDB-lite"/>
    </source>
</evidence>
<comment type="similarity">
    <text evidence="9">Belongs to the HSF family.</text>
</comment>
<evidence type="ECO:0000256" key="3">
    <source>
        <dbReference type="ARBA" id="ARBA00022553"/>
    </source>
</evidence>
<feature type="region of interest" description="Disordered" evidence="10">
    <location>
        <begin position="131"/>
        <end position="161"/>
    </location>
</feature>
<dbReference type="InterPro" id="IPR007062">
    <property type="entry name" value="PPI-2"/>
</dbReference>
<dbReference type="Gene3D" id="1.10.10.10">
    <property type="entry name" value="Winged helix-like DNA-binding domain superfamily/Winged helix DNA-binding domain"/>
    <property type="match status" value="1"/>
</dbReference>
<evidence type="ECO:0000256" key="9">
    <source>
        <dbReference type="RuleBase" id="RU004020"/>
    </source>
</evidence>
<feature type="domain" description="HSF-type DNA-binding" evidence="11">
    <location>
        <begin position="350"/>
        <end position="374"/>
    </location>
</feature>
<dbReference type="GO" id="GO:0004864">
    <property type="term" value="F:protein phosphatase inhibitor activity"/>
    <property type="evidence" value="ECO:0007669"/>
    <property type="project" value="InterPro"/>
</dbReference>
<feature type="compositionally biased region" description="Acidic residues" evidence="10">
    <location>
        <begin position="193"/>
        <end position="208"/>
    </location>
</feature>
<evidence type="ECO:0000313" key="13">
    <source>
        <dbReference type="Proteomes" id="UP001157418"/>
    </source>
</evidence>
<keyword evidence="13" id="KW-1185">Reference proteome</keyword>
<keyword evidence="7" id="KW-0804">Transcription</keyword>
<feature type="region of interest" description="Disordered" evidence="10">
    <location>
        <begin position="428"/>
        <end position="471"/>
    </location>
</feature>
<keyword evidence="3" id="KW-0597">Phosphoprotein</keyword>
<evidence type="ECO:0000256" key="2">
    <source>
        <dbReference type="ARBA" id="ARBA00011233"/>
    </source>
</evidence>
<feature type="compositionally biased region" description="Low complexity" evidence="10">
    <location>
        <begin position="513"/>
        <end position="537"/>
    </location>
</feature>
<dbReference type="EMBL" id="CAKMRJ010000839">
    <property type="protein sequence ID" value="CAH1420139.1"/>
    <property type="molecule type" value="Genomic_DNA"/>
</dbReference>
<keyword evidence="5" id="KW-0346">Stress response</keyword>
<evidence type="ECO:0000256" key="7">
    <source>
        <dbReference type="ARBA" id="ARBA00023163"/>
    </source>
</evidence>
<dbReference type="Pfam" id="PF04979">
    <property type="entry name" value="IPP-2"/>
    <property type="match status" value="1"/>
</dbReference>
<dbReference type="GO" id="GO:0000978">
    <property type="term" value="F:RNA polymerase II cis-regulatory region sequence-specific DNA binding"/>
    <property type="evidence" value="ECO:0007669"/>
    <property type="project" value="TreeGrafter"/>
</dbReference>
<keyword evidence="8" id="KW-0539">Nucleus</keyword>
<dbReference type="GO" id="GO:0006357">
    <property type="term" value="P:regulation of transcription by RNA polymerase II"/>
    <property type="evidence" value="ECO:0007669"/>
    <property type="project" value="TreeGrafter"/>
</dbReference>
<feature type="compositionally biased region" description="Polar residues" evidence="10">
    <location>
        <begin position="430"/>
        <end position="463"/>
    </location>
</feature>
<dbReference type="Proteomes" id="UP001157418">
    <property type="component" value="Unassembled WGS sequence"/>
</dbReference>
<feature type="compositionally biased region" description="Polar residues" evidence="10">
    <location>
        <begin position="143"/>
        <end position="153"/>
    </location>
</feature>
<dbReference type="PANTHER" id="PTHR10015:SF455">
    <property type="entry name" value="WINGED HELIX-TURN-HELIX DNA-BINDING DOMAIN, HEAT SHOCK TRANSCRIPTION FACTOR FAMILY-RELATED"/>
    <property type="match status" value="1"/>
</dbReference>
<dbReference type="PROSITE" id="PS00434">
    <property type="entry name" value="HSF_DOMAIN"/>
    <property type="match status" value="1"/>
</dbReference>
<proteinExistence type="inferred from homology"/>
<organism evidence="12 13">
    <name type="scientific">Lactuca virosa</name>
    <dbReference type="NCBI Taxonomy" id="75947"/>
    <lineage>
        <taxon>Eukaryota</taxon>
        <taxon>Viridiplantae</taxon>
        <taxon>Streptophyta</taxon>
        <taxon>Embryophyta</taxon>
        <taxon>Tracheophyta</taxon>
        <taxon>Spermatophyta</taxon>
        <taxon>Magnoliopsida</taxon>
        <taxon>eudicotyledons</taxon>
        <taxon>Gunneridae</taxon>
        <taxon>Pentapetalae</taxon>
        <taxon>asterids</taxon>
        <taxon>campanulids</taxon>
        <taxon>Asterales</taxon>
        <taxon>Asteraceae</taxon>
        <taxon>Cichorioideae</taxon>
        <taxon>Cichorieae</taxon>
        <taxon>Lactucinae</taxon>
        <taxon>Lactuca</taxon>
    </lineage>
</organism>
<dbReference type="PRINTS" id="PR00056">
    <property type="entry name" value="HSFDOMAIN"/>
</dbReference>
<evidence type="ECO:0000256" key="8">
    <source>
        <dbReference type="ARBA" id="ARBA00023242"/>
    </source>
</evidence>
<dbReference type="GO" id="GO:0003700">
    <property type="term" value="F:DNA-binding transcription factor activity"/>
    <property type="evidence" value="ECO:0007669"/>
    <property type="project" value="InterPro"/>
</dbReference>
<dbReference type="FunFam" id="1.10.10.10:FF:000037">
    <property type="entry name" value="Heat stress transcription factor B-4"/>
    <property type="match status" value="1"/>
</dbReference>
<name>A0AAU9M7U1_9ASTR</name>
<dbReference type="Pfam" id="PF00447">
    <property type="entry name" value="HSF_DNA-bind"/>
    <property type="match status" value="1"/>
</dbReference>